<dbReference type="Pfam" id="PF17771">
    <property type="entry name" value="ADAMTS_CR_2"/>
    <property type="match status" value="1"/>
</dbReference>
<dbReference type="Pfam" id="PF13574">
    <property type="entry name" value="Reprolysin_2"/>
    <property type="match status" value="1"/>
</dbReference>
<dbReference type="InterPro" id="IPR024079">
    <property type="entry name" value="MetalloPept_cat_dom_sf"/>
</dbReference>
<keyword evidence="1" id="KW-0645">Protease</keyword>
<evidence type="ECO:0000256" key="8">
    <source>
        <dbReference type="PROSITE-ProRule" id="PRU00276"/>
    </source>
</evidence>
<sequence length="474" mass="52633">MVLYFSILAILITLTTAHVVHDETAELNNDVRDHEFIESPSLIRLSRDTVQLNTKAFGQEYTINLKRSSNIFSDNFQFLTLEKGNDNQLKLKQLNQNIPQPEIYKDEVHGSVLHISDINGNLKAVCVQKPEGLLTPDLSITPHSNDQHKIVKREAIYHQKKILNSILKSPSAFSTAKSRRETPSVVNLRYATLKEPTIQLSVVGAIIIGSPDQQPYMEKARFVSLRKNYIECMDALGYFAMYQFSNPEKFPNHDILMVMSGEKLATKDEDGSADTTLAGIAIVGGACTTDNENNMTLSSGIAEDTPPFYSGVLHHAHEIAHLLGSVHDGDEPAEHLPGSPGAENCPFKDGYLMSYKRGTSNNIKWSQCTVDQINWYLGTSQAQCLFTKENTKTPMKLNHILPGTLVSIDNQCQYAGRNARAYPTQDLFSVCVVLYCISDTSSVTTQGPALDGTPCGYLGNRWCINGQCIRQEDL</sequence>
<feature type="binding site" evidence="8">
    <location>
        <position position="327"/>
    </location>
    <ligand>
        <name>Zn(2+)</name>
        <dbReference type="ChEBI" id="CHEBI:29105"/>
        <note>catalytic</note>
    </ligand>
</feature>
<dbReference type="GO" id="GO:0046872">
    <property type="term" value="F:metal ion binding"/>
    <property type="evidence" value="ECO:0007669"/>
    <property type="project" value="UniProtKB-KW"/>
</dbReference>
<dbReference type="STRING" id="126957.T1J061"/>
<dbReference type="PANTHER" id="PTHR11905">
    <property type="entry name" value="ADAM A DISINTEGRIN AND METALLOPROTEASE DOMAIN"/>
    <property type="match status" value="1"/>
</dbReference>
<feature type="binding site" evidence="8">
    <location>
        <position position="321"/>
    </location>
    <ligand>
        <name>Zn(2+)</name>
        <dbReference type="ChEBI" id="CHEBI:29105"/>
        <note>catalytic</note>
    </ligand>
</feature>
<keyword evidence="9" id="KW-0732">Signal</keyword>
<dbReference type="Gene3D" id="3.40.390.10">
    <property type="entry name" value="Collagenase (Catalytic Domain)"/>
    <property type="match status" value="1"/>
</dbReference>
<protein>
    <recommendedName>
        <fullName evidence="10">Peptidase M12B domain-containing protein</fullName>
    </recommendedName>
</protein>
<feature type="domain" description="Peptidase M12B" evidence="10">
    <location>
        <begin position="184"/>
        <end position="389"/>
    </location>
</feature>
<keyword evidence="4 8" id="KW-0862">Zinc</keyword>
<feature type="active site" evidence="8">
    <location>
        <position position="318"/>
    </location>
</feature>
<evidence type="ECO:0000256" key="4">
    <source>
        <dbReference type="ARBA" id="ARBA00022833"/>
    </source>
</evidence>
<keyword evidence="7" id="KW-0325">Glycoprotein</keyword>
<comment type="caution">
    <text evidence="8">Lacks conserved residue(s) required for the propagation of feature annotation.</text>
</comment>
<dbReference type="OMA" id="FSANCLF"/>
<evidence type="ECO:0000256" key="7">
    <source>
        <dbReference type="ARBA" id="ARBA00023180"/>
    </source>
</evidence>
<dbReference type="AlphaFoldDB" id="T1J061"/>
<dbReference type="Proteomes" id="UP000014500">
    <property type="component" value="Unassembled WGS sequence"/>
</dbReference>
<keyword evidence="5" id="KW-0482">Metalloprotease</keyword>
<evidence type="ECO:0000256" key="5">
    <source>
        <dbReference type="ARBA" id="ARBA00023049"/>
    </source>
</evidence>
<evidence type="ECO:0000256" key="3">
    <source>
        <dbReference type="ARBA" id="ARBA00022801"/>
    </source>
</evidence>
<evidence type="ECO:0000256" key="2">
    <source>
        <dbReference type="ARBA" id="ARBA00022723"/>
    </source>
</evidence>
<dbReference type="Gene3D" id="3.40.1620.60">
    <property type="match status" value="1"/>
</dbReference>
<dbReference type="GO" id="GO:0004222">
    <property type="term" value="F:metalloendopeptidase activity"/>
    <property type="evidence" value="ECO:0007669"/>
    <property type="project" value="InterPro"/>
</dbReference>
<evidence type="ECO:0000259" key="10">
    <source>
        <dbReference type="PROSITE" id="PS50215"/>
    </source>
</evidence>
<keyword evidence="2 8" id="KW-0479">Metal-binding</keyword>
<keyword evidence="12" id="KW-1185">Reference proteome</keyword>
<dbReference type="PhylomeDB" id="T1J061"/>
<evidence type="ECO:0000313" key="11">
    <source>
        <dbReference type="EnsemblMetazoa" id="SMAR006901-PA"/>
    </source>
</evidence>
<keyword evidence="3" id="KW-0378">Hydrolase</keyword>
<dbReference type="EnsemblMetazoa" id="SMAR006901-RA">
    <property type="protein sequence ID" value="SMAR006901-PA"/>
    <property type="gene ID" value="SMAR006901"/>
</dbReference>
<evidence type="ECO:0000256" key="9">
    <source>
        <dbReference type="SAM" id="SignalP"/>
    </source>
</evidence>
<evidence type="ECO:0000313" key="12">
    <source>
        <dbReference type="Proteomes" id="UP000014500"/>
    </source>
</evidence>
<keyword evidence="6" id="KW-1015">Disulfide bond</keyword>
<dbReference type="PROSITE" id="PS50215">
    <property type="entry name" value="ADAM_MEPRO"/>
    <property type="match status" value="1"/>
</dbReference>
<feature type="signal peptide" evidence="9">
    <location>
        <begin position="1"/>
        <end position="17"/>
    </location>
</feature>
<reference evidence="11" key="2">
    <citation type="submission" date="2015-02" db="UniProtKB">
        <authorList>
            <consortium name="EnsemblMetazoa"/>
        </authorList>
    </citation>
    <scope>IDENTIFICATION</scope>
</reference>
<dbReference type="InterPro" id="IPR041645">
    <property type="entry name" value="ADAMTS_CR_2"/>
</dbReference>
<dbReference type="SUPFAM" id="SSF55486">
    <property type="entry name" value="Metalloproteases ('zincins'), catalytic domain"/>
    <property type="match status" value="1"/>
</dbReference>
<reference evidence="12" key="1">
    <citation type="submission" date="2011-05" db="EMBL/GenBank/DDBJ databases">
        <authorList>
            <person name="Richards S.R."/>
            <person name="Qu J."/>
            <person name="Jiang H."/>
            <person name="Jhangiani S.N."/>
            <person name="Agravi P."/>
            <person name="Goodspeed R."/>
            <person name="Gross S."/>
            <person name="Mandapat C."/>
            <person name="Jackson L."/>
            <person name="Mathew T."/>
            <person name="Pu L."/>
            <person name="Thornton R."/>
            <person name="Saada N."/>
            <person name="Wilczek-Boney K.B."/>
            <person name="Lee S."/>
            <person name="Kovar C."/>
            <person name="Wu Y."/>
            <person name="Scherer S.E."/>
            <person name="Worley K.C."/>
            <person name="Muzny D.M."/>
            <person name="Gibbs R."/>
        </authorList>
    </citation>
    <scope>NUCLEOTIDE SEQUENCE</scope>
    <source>
        <strain evidence="12">Brora</strain>
    </source>
</reference>
<dbReference type="EMBL" id="JH431734">
    <property type="status" value="NOT_ANNOTATED_CDS"/>
    <property type="molecule type" value="Genomic_DNA"/>
</dbReference>
<dbReference type="InterPro" id="IPR001590">
    <property type="entry name" value="Peptidase_M12B"/>
</dbReference>
<accession>T1J061</accession>
<feature type="chain" id="PRO_5004590096" description="Peptidase M12B domain-containing protein" evidence="9">
    <location>
        <begin position="18"/>
        <end position="474"/>
    </location>
</feature>
<dbReference type="HOGENOM" id="CLU_576620_0_0_1"/>
<organism evidence="11 12">
    <name type="scientific">Strigamia maritima</name>
    <name type="common">European centipede</name>
    <name type="synonym">Geophilus maritimus</name>
    <dbReference type="NCBI Taxonomy" id="126957"/>
    <lineage>
        <taxon>Eukaryota</taxon>
        <taxon>Metazoa</taxon>
        <taxon>Ecdysozoa</taxon>
        <taxon>Arthropoda</taxon>
        <taxon>Myriapoda</taxon>
        <taxon>Chilopoda</taxon>
        <taxon>Pleurostigmophora</taxon>
        <taxon>Geophilomorpha</taxon>
        <taxon>Linotaeniidae</taxon>
        <taxon>Strigamia</taxon>
    </lineage>
</organism>
<evidence type="ECO:0000256" key="1">
    <source>
        <dbReference type="ARBA" id="ARBA00022670"/>
    </source>
</evidence>
<dbReference type="GO" id="GO:0006509">
    <property type="term" value="P:membrane protein ectodomain proteolysis"/>
    <property type="evidence" value="ECO:0007669"/>
    <property type="project" value="TreeGrafter"/>
</dbReference>
<dbReference type="eggNOG" id="KOG3538">
    <property type="taxonomic scope" value="Eukaryota"/>
</dbReference>
<dbReference type="PANTHER" id="PTHR11905:SF159">
    <property type="entry name" value="ADAM METALLOPROTEASE"/>
    <property type="match status" value="1"/>
</dbReference>
<evidence type="ECO:0000256" key="6">
    <source>
        <dbReference type="ARBA" id="ARBA00023157"/>
    </source>
</evidence>
<proteinExistence type="predicted"/>
<name>T1J061_STRMM</name>
<feature type="binding site" evidence="8">
    <location>
        <position position="317"/>
    </location>
    <ligand>
        <name>Zn(2+)</name>
        <dbReference type="ChEBI" id="CHEBI:29105"/>
        <note>catalytic</note>
    </ligand>
</feature>